<accession>A0A0R1UI02</accession>
<dbReference type="Proteomes" id="UP000051084">
    <property type="component" value="Unassembled WGS sequence"/>
</dbReference>
<dbReference type="PATRIC" id="fig|1423742.4.peg.140"/>
<dbReference type="InterPro" id="IPR053951">
    <property type="entry name" value="K_trans_N"/>
</dbReference>
<evidence type="ECO:0000259" key="1">
    <source>
        <dbReference type="Pfam" id="PF02705"/>
    </source>
</evidence>
<keyword evidence="3" id="KW-1185">Reference proteome</keyword>
<sequence>MNQKKSKLIASSLIALGIVYGDIGTSPLYVINALINNAGGTQYLTPSYIIVGCISLVF</sequence>
<dbReference type="EMBL" id="AZGC01000049">
    <property type="protein sequence ID" value="KRL93030.1"/>
    <property type="molecule type" value="Genomic_DNA"/>
</dbReference>
<proteinExistence type="predicted"/>
<evidence type="ECO:0000313" key="3">
    <source>
        <dbReference type="Proteomes" id="UP000051084"/>
    </source>
</evidence>
<feature type="domain" description="K+ potassium transporter integral membrane" evidence="1">
    <location>
        <begin position="13"/>
        <end position="58"/>
    </location>
</feature>
<protein>
    <recommendedName>
        <fullName evidence="1">K+ potassium transporter integral membrane domain-containing protein</fullName>
    </recommendedName>
</protein>
<evidence type="ECO:0000313" key="2">
    <source>
        <dbReference type="EMBL" id="KRL93030.1"/>
    </source>
</evidence>
<name>A0A0R1UI02_9LACO</name>
<dbReference type="Pfam" id="PF02705">
    <property type="entry name" value="K_trans"/>
    <property type="match status" value="1"/>
</dbReference>
<organism evidence="2 3">
    <name type="scientific">Limosilactobacillus equigenerosi DSM 18793 = JCM 14505</name>
    <dbReference type="NCBI Taxonomy" id="1423742"/>
    <lineage>
        <taxon>Bacteria</taxon>
        <taxon>Bacillati</taxon>
        <taxon>Bacillota</taxon>
        <taxon>Bacilli</taxon>
        <taxon>Lactobacillales</taxon>
        <taxon>Lactobacillaceae</taxon>
        <taxon>Limosilactobacillus</taxon>
    </lineage>
</organism>
<dbReference type="STRING" id="417373.GCA_001570685_00711"/>
<reference evidence="2 3" key="1">
    <citation type="journal article" date="2015" name="Genome Announc.">
        <title>Expanding the biotechnology potential of lactobacilli through comparative genomics of 213 strains and associated genera.</title>
        <authorList>
            <person name="Sun Z."/>
            <person name="Harris H.M."/>
            <person name="McCann A."/>
            <person name="Guo C."/>
            <person name="Argimon S."/>
            <person name="Zhang W."/>
            <person name="Yang X."/>
            <person name="Jeffery I.B."/>
            <person name="Cooney J.C."/>
            <person name="Kagawa T.F."/>
            <person name="Liu W."/>
            <person name="Song Y."/>
            <person name="Salvetti E."/>
            <person name="Wrobel A."/>
            <person name="Rasinkangas P."/>
            <person name="Parkhill J."/>
            <person name="Rea M.C."/>
            <person name="O'Sullivan O."/>
            <person name="Ritari J."/>
            <person name="Douillard F.P."/>
            <person name="Paul Ross R."/>
            <person name="Yang R."/>
            <person name="Briner A.E."/>
            <person name="Felis G.E."/>
            <person name="de Vos W.M."/>
            <person name="Barrangou R."/>
            <person name="Klaenhammer T.R."/>
            <person name="Caufield P.W."/>
            <person name="Cui Y."/>
            <person name="Zhang H."/>
            <person name="O'Toole P.W."/>
        </authorList>
    </citation>
    <scope>NUCLEOTIDE SEQUENCE [LARGE SCALE GENOMIC DNA]</scope>
    <source>
        <strain evidence="2 3">DSM 18793</strain>
    </source>
</reference>
<gene>
    <name evidence="2" type="ORF">FC21_GL000131</name>
</gene>
<comment type="caution">
    <text evidence="2">The sequence shown here is derived from an EMBL/GenBank/DDBJ whole genome shotgun (WGS) entry which is preliminary data.</text>
</comment>
<dbReference type="AlphaFoldDB" id="A0A0R1UI02"/>